<dbReference type="GO" id="GO:0140078">
    <property type="term" value="F:class I DNA-(apurinic or apyrimidinic site) endonuclease activity"/>
    <property type="evidence" value="ECO:0007669"/>
    <property type="project" value="UniProtKB-EC"/>
</dbReference>
<evidence type="ECO:0000313" key="13">
    <source>
        <dbReference type="EMBL" id="QDU83847.1"/>
    </source>
</evidence>
<evidence type="ECO:0000256" key="2">
    <source>
        <dbReference type="ARBA" id="ARBA00022485"/>
    </source>
</evidence>
<keyword evidence="9 10" id="KW-0326">Glycosidase</keyword>
<evidence type="ECO:0000259" key="12">
    <source>
        <dbReference type="SMART" id="SM00478"/>
    </source>
</evidence>
<keyword evidence="3" id="KW-0479">Metal-binding</keyword>
<keyword evidence="10" id="KW-0238">DNA-binding</keyword>
<comment type="caution">
    <text evidence="10">Lacks conserved residue(s) required for the propagation of feature annotation.</text>
</comment>
<dbReference type="OrthoDB" id="9800977at2"/>
<keyword evidence="8 10" id="KW-0234">DNA repair</keyword>
<comment type="catalytic activity">
    <reaction evidence="10">
        <text>2'-deoxyribonucleotide-(2'-deoxyribose 5'-phosphate)-2'-deoxyribonucleotide-DNA = a 3'-end 2'-deoxyribonucleotide-(2,3-dehydro-2,3-deoxyribose 5'-phosphate)-DNA + a 5'-end 5'-phospho-2'-deoxyribonucleoside-DNA + H(+)</text>
        <dbReference type="Rhea" id="RHEA:66592"/>
        <dbReference type="Rhea" id="RHEA-COMP:13180"/>
        <dbReference type="Rhea" id="RHEA-COMP:16897"/>
        <dbReference type="Rhea" id="RHEA-COMP:17067"/>
        <dbReference type="ChEBI" id="CHEBI:15378"/>
        <dbReference type="ChEBI" id="CHEBI:136412"/>
        <dbReference type="ChEBI" id="CHEBI:157695"/>
        <dbReference type="ChEBI" id="CHEBI:167181"/>
        <dbReference type="EC" id="4.2.99.18"/>
    </reaction>
</comment>
<dbReference type="Gene3D" id="1.10.340.30">
    <property type="entry name" value="Hypothetical protein, domain 2"/>
    <property type="match status" value="1"/>
</dbReference>
<organism evidence="13 14">
    <name type="scientific">Rohdeia mirabilis</name>
    <dbReference type="NCBI Taxonomy" id="2528008"/>
    <lineage>
        <taxon>Bacteria</taxon>
        <taxon>Pseudomonadati</taxon>
        <taxon>Planctomycetota</taxon>
        <taxon>Planctomycetia</taxon>
        <taxon>Planctomycetia incertae sedis</taxon>
        <taxon>Rohdeia</taxon>
    </lineage>
</organism>
<dbReference type="HAMAP" id="MF_00942">
    <property type="entry name" value="Nth"/>
    <property type="match status" value="1"/>
</dbReference>
<dbReference type="AlphaFoldDB" id="A0A518CXB9"/>
<evidence type="ECO:0000256" key="11">
    <source>
        <dbReference type="SAM" id="MobiDB-lite"/>
    </source>
</evidence>
<dbReference type="GO" id="GO:0006285">
    <property type="term" value="P:base-excision repair, AP site formation"/>
    <property type="evidence" value="ECO:0007669"/>
    <property type="project" value="TreeGrafter"/>
</dbReference>
<keyword evidence="4 10" id="KW-0227">DNA damage</keyword>
<dbReference type="InterPro" id="IPR003265">
    <property type="entry name" value="HhH-GPD_domain"/>
</dbReference>
<dbReference type="EMBL" id="CP036290">
    <property type="protein sequence ID" value="QDU83847.1"/>
    <property type="molecule type" value="Genomic_DNA"/>
</dbReference>
<dbReference type="SMART" id="SM00478">
    <property type="entry name" value="ENDO3c"/>
    <property type="match status" value="1"/>
</dbReference>
<feature type="compositionally biased region" description="Basic residues" evidence="11">
    <location>
        <begin position="222"/>
        <end position="231"/>
    </location>
</feature>
<dbReference type="GO" id="GO:0051539">
    <property type="term" value="F:4 iron, 4 sulfur cluster binding"/>
    <property type="evidence" value="ECO:0007669"/>
    <property type="project" value="UniProtKB-KW"/>
</dbReference>
<dbReference type="GO" id="GO:0046872">
    <property type="term" value="F:metal ion binding"/>
    <property type="evidence" value="ECO:0007669"/>
    <property type="project" value="UniProtKB-KW"/>
</dbReference>
<evidence type="ECO:0000256" key="8">
    <source>
        <dbReference type="ARBA" id="ARBA00023204"/>
    </source>
</evidence>
<feature type="region of interest" description="Disordered" evidence="11">
    <location>
        <begin position="212"/>
        <end position="231"/>
    </location>
</feature>
<evidence type="ECO:0000256" key="7">
    <source>
        <dbReference type="ARBA" id="ARBA00023014"/>
    </source>
</evidence>
<keyword evidence="10 13" id="KW-0456">Lyase</keyword>
<protein>
    <recommendedName>
        <fullName evidence="10">Endonuclease III</fullName>
        <ecNumber evidence="10">4.2.99.18</ecNumber>
    </recommendedName>
    <alternativeName>
        <fullName evidence="10">DNA-(apurinic or apyrimidinic site) lyase</fullName>
    </alternativeName>
</protein>
<dbReference type="Proteomes" id="UP000319342">
    <property type="component" value="Chromosome"/>
</dbReference>
<dbReference type="PROSITE" id="PS01155">
    <property type="entry name" value="ENDONUCLEASE_III_2"/>
    <property type="match status" value="1"/>
</dbReference>
<dbReference type="InterPro" id="IPR000445">
    <property type="entry name" value="HhH_motif"/>
</dbReference>
<dbReference type="GO" id="GO:0019104">
    <property type="term" value="F:DNA N-glycosylase activity"/>
    <property type="evidence" value="ECO:0007669"/>
    <property type="project" value="UniProtKB-UniRule"/>
</dbReference>
<name>A0A518CXB9_9BACT</name>
<keyword evidence="6" id="KW-0408">Iron</keyword>
<dbReference type="Pfam" id="PF00633">
    <property type="entry name" value="HHH"/>
    <property type="match status" value="1"/>
</dbReference>
<keyword evidence="5 10" id="KW-0378">Hydrolase</keyword>
<dbReference type="Pfam" id="PF00730">
    <property type="entry name" value="HhH-GPD"/>
    <property type="match status" value="1"/>
</dbReference>
<gene>
    <name evidence="13" type="primary">pdg</name>
    <name evidence="10" type="synonym">nth</name>
    <name evidence="13" type="ORF">Pla163_09480</name>
</gene>
<dbReference type="PANTHER" id="PTHR10359:SF18">
    <property type="entry name" value="ENDONUCLEASE III"/>
    <property type="match status" value="1"/>
</dbReference>
<dbReference type="FunFam" id="1.10.1670.10:FF:000019">
    <property type="entry name" value="Endonuclease III"/>
    <property type="match status" value="1"/>
</dbReference>
<sequence length="231" mass="25481">MKRSEKAERIVALLDELYPTTPIPLDHTDPYTLLVAVLLSAQCTDERVNRTTPALFARAGDPASMAQVPVDEIRELIRPCGLSPQKSRAISVLSQRLVDEFDGQVPADFAALESLPGVGHKTASVVMSQAFGVPAFPVDTHIHRLATRWGLSNGSSVERTERDLKALFERERWNALHLQIIFFGREHCPARGHDLDACPICSWAATKARKEAERKAGTVGRIPKRGASRAR</sequence>
<dbReference type="InterPro" id="IPR023170">
    <property type="entry name" value="HhH_base_excis_C"/>
</dbReference>
<feature type="domain" description="HhH-GPD" evidence="12">
    <location>
        <begin position="39"/>
        <end position="186"/>
    </location>
</feature>
<dbReference type="GO" id="GO:0003677">
    <property type="term" value="F:DNA binding"/>
    <property type="evidence" value="ECO:0007669"/>
    <property type="project" value="UniProtKB-UniRule"/>
</dbReference>
<dbReference type="EC" id="4.2.99.18" evidence="10"/>
<dbReference type="SUPFAM" id="SSF48150">
    <property type="entry name" value="DNA-glycosylase"/>
    <property type="match status" value="1"/>
</dbReference>
<dbReference type="InterPro" id="IPR011257">
    <property type="entry name" value="DNA_glycosylase"/>
</dbReference>
<dbReference type="RefSeq" id="WP_145184292.1">
    <property type="nucleotide sequence ID" value="NZ_CP036290.1"/>
</dbReference>
<reference evidence="13 14" key="1">
    <citation type="submission" date="2019-02" db="EMBL/GenBank/DDBJ databases">
        <title>Deep-cultivation of Planctomycetes and their phenomic and genomic characterization uncovers novel biology.</title>
        <authorList>
            <person name="Wiegand S."/>
            <person name="Jogler M."/>
            <person name="Boedeker C."/>
            <person name="Pinto D."/>
            <person name="Vollmers J."/>
            <person name="Rivas-Marin E."/>
            <person name="Kohn T."/>
            <person name="Peeters S.H."/>
            <person name="Heuer A."/>
            <person name="Rast P."/>
            <person name="Oberbeckmann S."/>
            <person name="Bunk B."/>
            <person name="Jeske O."/>
            <person name="Meyerdierks A."/>
            <person name="Storesund J.E."/>
            <person name="Kallscheuer N."/>
            <person name="Luecker S."/>
            <person name="Lage O.M."/>
            <person name="Pohl T."/>
            <person name="Merkel B.J."/>
            <person name="Hornburger P."/>
            <person name="Mueller R.-W."/>
            <person name="Bruemmer F."/>
            <person name="Labrenz M."/>
            <person name="Spormann A.M."/>
            <person name="Op den Camp H."/>
            <person name="Overmann J."/>
            <person name="Amann R."/>
            <person name="Jetten M.S.M."/>
            <person name="Mascher T."/>
            <person name="Medema M.H."/>
            <person name="Devos D.P."/>
            <person name="Kaster A.-K."/>
            <person name="Ovreas L."/>
            <person name="Rohde M."/>
            <person name="Galperin M.Y."/>
            <person name="Jogler C."/>
        </authorList>
    </citation>
    <scope>NUCLEOTIDE SEQUENCE [LARGE SCALE GENOMIC DNA]</scope>
    <source>
        <strain evidence="13 14">Pla163</strain>
    </source>
</reference>
<evidence type="ECO:0000313" key="14">
    <source>
        <dbReference type="Proteomes" id="UP000319342"/>
    </source>
</evidence>
<proteinExistence type="inferred from homology"/>
<evidence type="ECO:0000256" key="3">
    <source>
        <dbReference type="ARBA" id="ARBA00022723"/>
    </source>
</evidence>
<evidence type="ECO:0000256" key="5">
    <source>
        <dbReference type="ARBA" id="ARBA00022801"/>
    </source>
</evidence>
<comment type="cofactor">
    <cofactor evidence="10">
        <name>[4Fe-4S] cluster</name>
        <dbReference type="ChEBI" id="CHEBI:49883"/>
    </cofactor>
    <text evidence="10">Binds 1 [4Fe-4S] cluster.</text>
</comment>
<keyword evidence="2" id="KW-0004">4Fe-4S</keyword>
<keyword evidence="14" id="KW-1185">Reference proteome</keyword>
<dbReference type="PIRSF" id="PIRSF001435">
    <property type="entry name" value="Nth"/>
    <property type="match status" value="1"/>
</dbReference>
<comment type="similarity">
    <text evidence="1 10">Belongs to the Nth/MutY family.</text>
</comment>
<evidence type="ECO:0000256" key="4">
    <source>
        <dbReference type="ARBA" id="ARBA00022763"/>
    </source>
</evidence>
<evidence type="ECO:0000256" key="10">
    <source>
        <dbReference type="HAMAP-Rule" id="MF_00942"/>
    </source>
</evidence>
<evidence type="ECO:0000256" key="1">
    <source>
        <dbReference type="ARBA" id="ARBA00008343"/>
    </source>
</evidence>
<dbReference type="CDD" id="cd00056">
    <property type="entry name" value="ENDO3c"/>
    <property type="match status" value="1"/>
</dbReference>
<accession>A0A518CXB9</accession>
<dbReference type="NCBIfam" id="TIGR01083">
    <property type="entry name" value="nth"/>
    <property type="match status" value="1"/>
</dbReference>
<dbReference type="InterPro" id="IPR005759">
    <property type="entry name" value="Nth"/>
</dbReference>
<evidence type="ECO:0000256" key="9">
    <source>
        <dbReference type="ARBA" id="ARBA00023295"/>
    </source>
</evidence>
<comment type="function">
    <text evidence="10">DNA repair enzyme that has both DNA N-glycosylase activity and AP-lyase activity. The DNA N-glycosylase activity releases various damaged pyrimidines from DNA by cleaving the N-glycosidic bond, leaving an AP (apurinic/apyrimidinic) site. The AP-lyase activity cleaves the phosphodiester bond 3' to the AP site by a beta-elimination, leaving a 3'-terminal unsaturated sugar and a product with a terminal 5'-phosphate.</text>
</comment>
<dbReference type="FunFam" id="1.10.340.30:FF:000001">
    <property type="entry name" value="Endonuclease III"/>
    <property type="match status" value="1"/>
</dbReference>
<keyword evidence="7" id="KW-0411">Iron-sulfur</keyword>
<evidence type="ECO:0000256" key="6">
    <source>
        <dbReference type="ARBA" id="ARBA00023004"/>
    </source>
</evidence>
<dbReference type="InterPro" id="IPR004036">
    <property type="entry name" value="Endonuclease-III-like_CS2"/>
</dbReference>
<dbReference type="PANTHER" id="PTHR10359">
    <property type="entry name" value="A/G-SPECIFIC ADENINE GLYCOSYLASE/ENDONUCLEASE III"/>
    <property type="match status" value="1"/>
</dbReference>
<dbReference type="Gene3D" id="1.10.1670.10">
    <property type="entry name" value="Helix-hairpin-Helix base-excision DNA repair enzymes (C-terminal)"/>
    <property type="match status" value="1"/>
</dbReference>